<evidence type="ECO:0000256" key="1">
    <source>
        <dbReference type="SAM" id="MobiDB-lite"/>
    </source>
</evidence>
<proteinExistence type="predicted"/>
<name>A0A841JDZ5_9SPHI</name>
<gene>
    <name evidence="2" type="ORF">HDF22_000412</name>
</gene>
<accession>A0A841JDZ5</accession>
<reference evidence="2 3" key="1">
    <citation type="submission" date="2020-08" db="EMBL/GenBank/DDBJ databases">
        <title>Genomic Encyclopedia of Type Strains, Phase IV (KMG-V): Genome sequencing to study the core and pangenomes of soil and plant-associated prokaryotes.</title>
        <authorList>
            <person name="Whitman W."/>
        </authorList>
    </citation>
    <scope>NUCLEOTIDE SEQUENCE [LARGE SCALE GENOMIC DNA]</scope>
    <source>
        <strain evidence="2 3">MP601</strain>
    </source>
</reference>
<organism evidence="2 3">
    <name type="scientific">Mucilaginibacter lappiensis</name>
    <dbReference type="NCBI Taxonomy" id="354630"/>
    <lineage>
        <taxon>Bacteria</taxon>
        <taxon>Pseudomonadati</taxon>
        <taxon>Bacteroidota</taxon>
        <taxon>Sphingobacteriia</taxon>
        <taxon>Sphingobacteriales</taxon>
        <taxon>Sphingobacteriaceae</taxon>
        <taxon>Mucilaginibacter</taxon>
    </lineage>
</organism>
<feature type="region of interest" description="Disordered" evidence="1">
    <location>
        <begin position="1"/>
        <end position="30"/>
    </location>
</feature>
<protein>
    <submittedName>
        <fullName evidence="2">Uncharacterized protein</fullName>
    </submittedName>
</protein>
<dbReference type="EMBL" id="JACHCA010000001">
    <property type="protein sequence ID" value="MBB6126311.1"/>
    <property type="molecule type" value="Genomic_DNA"/>
</dbReference>
<sequence>MKLMKMFSKTDHIKPMSLRNTKPHPTLPGREGFKVVQKVSPSGGYLEGASLSNDSSFLIGQNFYMPQNFGIFVCITARCPFIKGHRAVLVKEIKATKSTF</sequence>
<dbReference type="Proteomes" id="UP000548326">
    <property type="component" value="Unassembled WGS sequence"/>
</dbReference>
<dbReference type="AlphaFoldDB" id="A0A841JDZ5"/>
<evidence type="ECO:0000313" key="2">
    <source>
        <dbReference type="EMBL" id="MBB6126311.1"/>
    </source>
</evidence>
<comment type="caution">
    <text evidence="2">The sequence shown here is derived from an EMBL/GenBank/DDBJ whole genome shotgun (WGS) entry which is preliminary data.</text>
</comment>
<evidence type="ECO:0000313" key="3">
    <source>
        <dbReference type="Proteomes" id="UP000548326"/>
    </source>
</evidence>